<dbReference type="EC" id="3.4.21.89" evidence="4 7"/>
<dbReference type="Proteomes" id="UP000462152">
    <property type="component" value="Unassembled WGS sequence"/>
</dbReference>
<organism evidence="10 11">
    <name type="scientific">Rothia koreensis</name>
    <dbReference type="NCBI Taxonomy" id="592378"/>
    <lineage>
        <taxon>Bacteria</taxon>
        <taxon>Bacillati</taxon>
        <taxon>Actinomycetota</taxon>
        <taxon>Actinomycetes</taxon>
        <taxon>Micrococcales</taxon>
        <taxon>Micrococcaceae</taxon>
        <taxon>Rothia</taxon>
    </lineage>
</organism>
<feature type="compositionally biased region" description="Polar residues" evidence="8">
    <location>
        <begin position="1"/>
        <end position="10"/>
    </location>
</feature>
<evidence type="ECO:0000259" key="9">
    <source>
        <dbReference type="Pfam" id="PF10502"/>
    </source>
</evidence>
<evidence type="ECO:0000256" key="1">
    <source>
        <dbReference type="ARBA" id="ARBA00000677"/>
    </source>
</evidence>
<dbReference type="AlphaFoldDB" id="A0A7K1LG46"/>
<keyword evidence="7" id="KW-0812">Transmembrane</keyword>
<dbReference type="Gene3D" id="2.10.109.10">
    <property type="entry name" value="Umud Fragment, subunit A"/>
    <property type="match status" value="1"/>
</dbReference>
<evidence type="ECO:0000256" key="4">
    <source>
        <dbReference type="ARBA" id="ARBA00013208"/>
    </source>
</evidence>
<comment type="caution">
    <text evidence="10">The sequence shown here is derived from an EMBL/GenBank/DDBJ whole genome shotgun (WGS) entry which is preliminary data.</text>
</comment>
<dbReference type="GO" id="GO:0005886">
    <property type="term" value="C:plasma membrane"/>
    <property type="evidence" value="ECO:0007669"/>
    <property type="project" value="UniProtKB-SubCell"/>
</dbReference>
<comment type="subcellular location">
    <subcellularLocation>
        <location evidence="2">Cell membrane</location>
        <topology evidence="2">Single-pass type II membrane protein</topology>
    </subcellularLocation>
    <subcellularLocation>
        <location evidence="7">Membrane</location>
        <topology evidence="7">Single-pass type II membrane protein</topology>
    </subcellularLocation>
</comment>
<dbReference type="InterPro" id="IPR036286">
    <property type="entry name" value="LexA/Signal_pep-like_sf"/>
</dbReference>
<dbReference type="PANTHER" id="PTHR43390">
    <property type="entry name" value="SIGNAL PEPTIDASE I"/>
    <property type="match status" value="1"/>
</dbReference>
<keyword evidence="11" id="KW-1185">Reference proteome</keyword>
<evidence type="ECO:0000256" key="2">
    <source>
        <dbReference type="ARBA" id="ARBA00004401"/>
    </source>
</evidence>
<evidence type="ECO:0000313" key="10">
    <source>
        <dbReference type="EMBL" id="MUN54165.1"/>
    </source>
</evidence>
<dbReference type="RefSeq" id="WP_129314243.1">
    <property type="nucleotide sequence ID" value="NZ_CP197643.1"/>
</dbReference>
<feature type="domain" description="Peptidase S26" evidence="9">
    <location>
        <begin position="44"/>
        <end position="234"/>
    </location>
</feature>
<feature type="active site" evidence="6">
    <location>
        <position position="74"/>
    </location>
</feature>
<gene>
    <name evidence="10" type="primary">lepB</name>
    <name evidence="10" type="ORF">GMA10_02845</name>
</gene>
<dbReference type="CDD" id="cd06530">
    <property type="entry name" value="S26_SPase_I"/>
    <property type="match status" value="1"/>
</dbReference>
<feature type="transmembrane region" description="Helical" evidence="7">
    <location>
        <begin position="46"/>
        <end position="65"/>
    </location>
</feature>
<dbReference type="InterPro" id="IPR019758">
    <property type="entry name" value="Pept_S26A_signal_pept_1_CS"/>
</dbReference>
<proteinExistence type="inferred from homology"/>
<dbReference type="PROSITE" id="PS00761">
    <property type="entry name" value="SPASE_I_3"/>
    <property type="match status" value="1"/>
</dbReference>
<dbReference type="NCBIfam" id="TIGR02227">
    <property type="entry name" value="sigpep_I_bact"/>
    <property type="match status" value="1"/>
</dbReference>
<reference evidence="10 11" key="1">
    <citation type="submission" date="2019-12" db="EMBL/GenBank/DDBJ databases">
        <authorList>
            <person name="Li J."/>
            <person name="Shi Y."/>
            <person name="Xu G."/>
            <person name="Xiao D."/>
            <person name="Ran X."/>
        </authorList>
    </citation>
    <scope>NUCLEOTIDE SEQUENCE [LARGE SCALE GENOMIC DNA]</scope>
    <source>
        <strain evidence="10 11">JCM 15915</strain>
    </source>
</reference>
<name>A0A7K1LG46_9MICC</name>
<evidence type="ECO:0000256" key="7">
    <source>
        <dbReference type="RuleBase" id="RU362042"/>
    </source>
</evidence>
<dbReference type="Pfam" id="PF10502">
    <property type="entry name" value="Peptidase_S26"/>
    <property type="match status" value="1"/>
</dbReference>
<keyword evidence="5 7" id="KW-0378">Hydrolase</keyword>
<dbReference type="PRINTS" id="PR00727">
    <property type="entry name" value="LEADERPTASE"/>
</dbReference>
<feature type="region of interest" description="Disordered" evidence="8">
    <location>
        <begin position="1"/>
        <end position="36"/>
    </location>
</feature>
<dbReference type="PANTHER" id="PTHR43390:SF1">
    <property type="entry name" value="CHLOROPLAST PROCESSING PEPTIDASE"/>
    <property type="match status" value="1"/>
</dbReference>
<dbReference type="OrthoDB" id="9815782at2"/>
<evidence type="ECO:0000256" key="8">
    <source>
        <dbReference type="SAM" id="MobiDB-lite"/>
    </source>
</evidence>
<comment type="catalytic activity">
    <reaction evidence="1 7">
        <text>Cleavage of hydrophobic, N-terminal signal or leader sequences from secreted and periplasmic proteins.</text>
        <dbReference type="EC" id="3.4.21.89"/>
    </reaction>
</comment>
<dbReference type="InterPro" id="IPR019533">
    <property type="entry name" value="Peptidase_S26"/>
</dbReference>
<keyword evidence="7" id="KW-0472">Membrane</keyword>
<keyword evidence="7" id="KW-0645">Protease</keyword>
<protein>
    <recommendedName>
        <fullName evidence="4 7">Signal peptidase I</fullName>
        <ecNumber evidence="4 7">3.4.21.89</ecNumber>
    </recommendedName>
</protein>
<dbReference type="EMBL" id="WOGT01000001">
    <property type="protein sequence ID" value="MUN54165.1"/>
    <property type="molecule type" value="Genomic_DNA"/>
</dbReference>
<dbReference type="GO" id="GO:0009003">
    <property type="term" value="F:signal peptidase activity"/>
    <property type="evidence" value="ECO:0007669"/>
    <property type="project" value="UniProtKB-EC"/>
</dbReference>
<feature type="active site" evidence="6">
    <location>
        <position position="144"/>
    </location>
</feature>
<dbReference type="InterPro" id="IPR000223">
    <property type="entry name" value="Pept_S26A_signal_pept_1"/>
</dbReference>
<dbReference type="SUPFAM" id="SSF51306">
    <property type="entry name" value="LexA/Signal peptidase"/>
    <property type="match status" value="1"/>
</dbReference>
<dbReference type="GO" id="GO:0004252">
    <property type="term" value="F:serine-type endopeptidase activity"/>
    <property type="evidence" value="ECO:0007669"/>
    <property type="project" value="InterPro"/>
</dbReference>
<evidence type="ECO:0000256" key="5">
    <source>
        <dbReference type="ARBA" id="ARBA00022801"/>
    </source>
</evidence>
<keyword evidence="7" id="KW-1133">Transmembrane helix</keyword>
<accession>A0A7K1LG46</accession>
<sequence length="262" mass="28898">MTPGQHSASGDSADGTVDPASSSSRASRRRKPQEEPQGLWPKVKEVLLVIVYALIIAFLVKTFLVRGFYIPSGSMENTLQLNDRIFVNVAGNYFKDPDRGDIVVFKDSQHWIPENQNPASTNPVREALSFVGVLPDSSQNYLIKRVIGKGGDHVSCCSSDGKVQVNGKSIDESSYLYPDAKPSDFPFDVTVPDGEYFVMGDHRNASADSRYHIAEGNEFVKNKDIEGRAFTIAWPISRWTWLSTPDDVFGDIPSPEASHSGQ</sequence>
<evidence type="ECO:0000313" key="11">
    <source>
        <dbReference type="Proteomes" id="UP000462152"/>
    </source>
</evidence>
<dbReference type="GO" id="GO:0006465">
    <property type="term" value="P:signal peptide processing"/>
    <property type="evidence" value="ECO:0007669"/>
    <property type="project" value="InterPro"/>
</dbReference>
<evidence type="ECO:0000256" key="3">
    <source>
        <dbReference type="ARBA" id="ARBA00009370"/>
    </source>
</evidence>
<evidence type="ECO:0000256" key="6">
    <source>
        <dbReference type="PIRSR" id="PIRSR600223-1"/>
    </source>
</evidence>
<comment type="similarity">
    <text evidence="3 7">Belongs to the peptidase S26 family.</text>
</comment>